<dbReference type="Pfam" id="PF07005">
    <property type="entry name" value="SBD_N"/>
    <property type="match status" value="1"/>
</dbReference>
<evidence type="ECO:0000259" key="7">
    <source>
        <dbReference type="Pfam" id="PF07005"/>
    </source>
</evidence>
<gene>
    <name evidence="9" type="ORF">QO001_004585</name>
</gene>
<evidence type="ECO:0000256" key="4">
    <source>
        <dbReference type="ARBA" id="ARBA00022777"/>
    </source>
</evidence>
<proteinExistence type="inferred from homology"/>
<name>A0AAJ1TRB0_9HYPH</name>
<dbReference type="GO" id="GO:0005524">
    <property type="term" value="F:ATP binding"/>
    <property type="evidence" value="ECO:0007669"/>
    <property type="project" value="UniProtKB-KW"/>
</dbReference>
<keyword evidence="4" id="KW-0418">Kinase</keyword>
<comment type="caution">
    <text evidence="9">The sequence shown here is derived from an EMBL/GenBank/DDBJ whole genome shotgun (WGS) entry which is preliminary data.</text>
</comment>
<dbReference type="GO" id="GO:0016301">
    <property type="term" value="F:kinase activity"/>
    <property type="evidence" value="ECO:0007669"/>
    <property type="project" value="UniProtKB-KW"/>
</dbReference>
<keyword evidence="2" id="KW-0808">Transferase</keyword>
<protein>
    <submittedName>
        <fullName evidence="9">Uncharacterized protein YgbK (DUF1537 family)</fullName>
    </submittedName>
</protein>
<evidence type="ECO:0000259" key="8">
    <source>
        <dbReference type="Pfam" id="PF17042"/>
    </source>
</evidence>
<sequence length="428" mass="43790">MASRSLPHPSAAPEMDARWLILADDLTGAADCAVAFRRRGNAAAVIWGEAVQDERIPILSYDADSRGLTAEAAAQRHAALLGRLHSADRRLFKKIDSTMRGQPAAEIAATLAQLRARSGQAFGVLAPAFPGTGRTTLEGRVRVGGRPLEEAEVWRRDHSYASADLGAILASAGIRSTTLTLPIVRGGQLAGALAEAAAGPAEIAVCDAETDADLARIAEAGLAATASAVFIGSAGLAHALAAAGPVAALAPVRIAPDRRGSLLVVGSLAEVSRAGARRLLADGAVAHLPVAPETLLEAVEGRPDLATPLAQRLAAGQDVLVEIMLGGEPDMSLGPRLAHALADALAPIAGQIGALAATGGETAAALLTRFHVHGIQLTDEIEPGVSLGLTLGQLAIPIATKAGAFGDADSLVRIRDRLRHVRTEGSLT</sequence>
<dbReference type="Gene3D" id="3.40.50.10840">
    <property type="entry name" value="Putative sugar-binding, N-terminal domain"/>
    <property type="match status" value="1"/>
</dbReference>
<dbReference type="EMBL" id="JAUSWL010000009">
    <property type="protein sequence ID" value="MDQ0545641.1"/>
    <property type="molecule type" value="Genomic_DNA"/>
</dbReference>
<evidence type="ECO:0000256" key="3">
    <source>
        <dbReference type="ARBA" id="ARBA00022741"/>
    </source>
</evidence>
<feature type="domain" description="Four-carbon acid sugar kinase N-terminal" evidence="7">
    <location>
        <begin position="20"/>
        <end position="240"/>
    </location>
</feature>
<keyword evidence="3" id="KW-0547">Nucleotide-binding</keyword>
<dbReference type="InterPro" id="IPR010737">
    <property type="entry name" value="4-carb_acid_sugar_kinase_N"/>
</dbReference>
<dbReference type="Gene3D" id="3.40.980.20">
    <property type="entry name" value="Four-carbon acid sugar kinase, nucleotide binding domain"/>
    <property type="match status" value="1"/>
</dbReference>
<keyword evidence="5" id="KW-0067">ATP-binding</keyword>
<dbReference type="Pfam" id="PF17042">
    <property type="entry name" value="NBD_C"/>
    <property type="match status" value="1"/>
</dbReference>
<evidence type="ECO:0000313" key="10">
    <source>
        <dbReference type="Proteomes" id="UP001223420"/>
    </source>
</evidence>
<evidence type="ECO:0000256" key="2">
    <source>
        <dbReference type="ARBA" id="ARBA00022679"/>
    </source>
</evidence>
<comment type="similarity">
    <text evidence="1">Belongs to the four-carbon acid sugar kinase family.</text>
</comment>
<dbReference type="InterPro" id="IPR042213">
    <property type="entry name" value="NBD_C_sf"/>
</dbReference>
<accession>A0AAJ1TRB0</accession>
<evidence type="ECO:0000256" key="1">
    <source>
        <dbReference type="ARBA" id="ARBA00005715"/>
    </source>
</evidence>
<evidence type="ECO:0000256" key="5">
    <source>
        <dbReference type="ARBA" id="ARBA00022840"/>
    </source>
</evidence>
<dbReference type="RefSeq" id="WP_230367260.1">
    <property type="nucleotide sequence ID" value="NZ_JAJALK010000010.1"/>
</dbReference>
<feature type="domain" description="Four-carbon acid sugar kinase nucleotide binding" evidence="8">
    <location>
        <begin position="262"/>
        <end position="411"/>
    </location>
</feature>
<dbReference type="InterPro" id="IPR037051">
    <property type="entry name" value="4-carb_acid_sugar_kinase_N_sf"/>
</dbReference>
<organism evidence="9 10">
    <name type="scientific">Methylobacterium brachiatum</name>
    <dbReference type="NCBI Taxonomy" id="269660"/>
    <lineage>
        <taxon>Bacteria</taxon>
        <taxon>Pseudomonadati</taxon>
        <taxon>Pseudomonadota</taxon>
        <taxon>Alphaproteobacteria</taxon>
        <taxon>Hyphomicrobiales</taxon>
        <taxon>Methylobacteriaceae</taxon>
        <taxon>Methylobacterium</taxon>
    </lineage>
</organism>
<reference evidence="9" key="1">
    <citation type="submission" date="2023-07" db="EMBL/GenBank/DDBJ databases">
        <title>Genomic Encyclopedia of Type Strains, Phase IV (KMG-IV): sequencing the most valuable type-strain genomes for metagenomic binning, comparative biology and taxonomic classification.</title>
        <authorList>
            <person name="Goeker M."/>
        </authorList>
    </citation>
    <scope>NUCLEOTIDE SEQUENCE</scope>
    <source>
        <strain evidence="9">DSM 19569</strain>
    </source>
</reference>
<evidence type="ECO:0000256" key="6">
    <source>
        <dbReference type="ARBA" id="ARBA00023277"/>
    </source>
</evidence>
<keyword evidence="6" id="KW-0119">Carbohydrate metabolism</keyword>
<dbReference type="Proteomes" id="UP001223420">
    <property type="component" value="Unassembled WGS sequence"/>
</dbReference>
<dbReference type="SUPFAM" id="SSF142764">
    <property type="entry name" value="YgbK-like"/>
    <property type="match status" value="1"/>
</dbReference>
<dbReference type="InterPro" id="IPR031475">
    <property type="entry name" value="NBD_C"/>
</dbReference>
<evidence type="ECO:0000313" key="9">
    <source>
        <dbReference type="EMBL" id="MDQ0545641.1"/>
    </source>
</evidence>
<dbReference type="AlphaFoldDB" id="A0AAJ1TRB0"/>